<dbReference type="PROSITE" id="PS00674">
    <property type="entry name" value="AAA"/>
    <property type="match status" value="1"/>
</dbReference>
<dbReference type="SUPFAM" id="SSF52540">
    <property type="entry name" value="P-loop containing nucleoside triphosphate hydrolases"/>
    <property type="match status" value="1"/>
</dbReference>
<dbReference type="Gene3D" id="3.40.50.300">
    <property type="entry name" value="P-loop containing nucleotide triphosphate hydrolases"/>
    <property type="match status" value="1"/>
</dbReference>
<dbReference type="Gene3D" id="1.10.8.60">
    <property type="match status" value="1"/>
</dbReference>
<keyword evidence="2 3" id="KW-0067">ATP-binding</keyword>
<evidence type="ECO:0000313" key="6">
    <source>
        <dbReference type="EMBL" id="MDN4507605.1"/>
    </source>
</evidence>
<evidence type="ECO:0000313" key="7">
    <source>
        <dbReference type="Proteomes" id="UP001172702"/>
    </source>
</evidence>
<evidence type="ECO:0000256" key="2">
    <source>
        <dbReference type="ARBA" id="ARBA00022840"/>
    </source>
</evidence>
<evidence type="ECO:0000256" key="3">
    <source>
        <dbReference type="RuleBase" id="RU003651"/>
    </source>
</evidence>
<accession>A0ABT8H565</accession>
<feature type="domain" description="AAA+ ATPase" evidence="5">
    <location>
        <begin position="199"/>
        <end position="336"/>
    </location>
</feature>
<protein>
    <submittedName>
        <fullName evidence="6">ATP-binding protein</fullName>
    </submittedName>
</protein>
<evidence type="ECO:0000256" key="1">
    <source>
        <dbReference type="ARBA" id="ARBA00022741"/>
    </source>
</evidence>
<gene>
    <name evidence="6" type="ORF">QYF62_16310</name>
</gene>
<name>A0ABT8H565_9ACTN</name>
<dbReference type="RefSeq" id="WP_269529365.1">
    <property type="nucleotide sequence ID" value="NZ_JAUHTB010000029.1"/>
</dbReference>
<dbReference type="Pfam" id="PF17862">
    <property type="entry name" value="AAA_lid_3"/>
    <property type="match status" value="1"/>
</dbReference>
<comment type="caution">
    <text evidence="6">The sequence shown here is derived from an EMBL/GenBank/DDBJ whole genome shotgun (WGS) entry which is preliminary data.</text>
</comment>
<organism evidence="6 7">
    <name type="scientific">Dietzia maris</name>
    <dbReference type="NCBI Taxonomy" id="37915"/>
    <lineage>
        <taxon>Bacteria</taxon>
        <taxon>Bacillati</taxon>
        <taxon>Actinomycetota</taxon>
        <taxon>Actinomycetes</taxon>
        <taxon>Mycobacteriales</taxon>
        <taxon>Dietziaceae</taxon>
        <taxon>Dietzia</taxon>
    </lineage>
</organism>
<dbReference type="GO" id="GO:0005524">
    <property type="term" value="F:ATP binding"/>
    <property type="evidence" value="ECO:0007669"/>
    <property type="project" value="UniProtKB-KW"/>
</dbReference>
<dbReference type="InterPro" id="IPR003593">
    <property type="entry name" value="AAA+_ATPase"/>
</dbReference>
<dbReference type="SMART" id="SM00382">
    <property type="entry name" value="AAA"/>
    <property type="match status" value="1"/>
</dbReference>
<dbReference type="InterPro" id="IPR003959">
    <property type="entry name" value="ATPase_AAA_core"/>
</dbReference>
<dbReference type="Pfam" id="PF00004">
    <property type="entry name" value="AAA"/>
    <property type="match status" value="1"/>
</dbReference>
<dbReference type="InterPro" id="IPR027417">
    <property type="entry name" value="P-loop_NTPase"/>
</dbReference>
<evidence type="ECO:0000259" key="5">
    <source>
        <dbReference type="SMART" id="SM00382"/>
    </source>
</evidence>
<dbReference type="PANTHER" id="PTHR23077:SF171">
    <property type="entry name" value="NUCLEAR VALOSIN-CONTAINING PROTEIN-LIKE"/>
    <property type="match status" value="1"/>
</dbReference>
<dbReference type="EMBL" id="JAUHTB010000029">
    <property type="protein sequence ID" value="MDN4507605.1"/>
    <property type="molecule type" value="Genomic_DNA"/>
</dbReference>
<dbReference type="PANTHER" id="PTHR23077">
    <property type="entry name" value="AAA-FAMILY ATPASE"/>
    <property type="match status" value="1"/>
</dbReference>
<comment type="similarity">
    <text evidence="3">Belongs to the AAA ATPase family.</text>
</comment>
<feature type="region of interest" description="Disordered" evidence="4">
    <location>
        <begin position="401"/>
        <end position="420"/>
    </location>
</feature>
<dbReference type="InterPro" id="IPR050168">
    <property type="entry name" value="AAA_ATPase_domain"/>
</dbReference>
<proteinExistence type="inferred from homology"/>
<reference evidence="6 7" key="1">
    <citation type="submission" date="2023-07" db="EMBL/GenBank/DDBJ databases">
        <title>Strategy for survival of the halotoleranting strain Dietzia MX2 from the Yakshinskoe mineral salts deposit.</title>
        <authorList>
            <person name="Kharitonova M.A."/>
            <person name="Kupriyanova-Ashina F.G."/>
            <person name="Shakirov T.R."/>
            <person name="Vafina M.S."/>
            <person name="Ilinskaya O.N."/>
        </authorList>
    </citation>
    <scope>NUCLEOTIDE SEQUENCE [LARGE SCALE GENOMIC DNA]</scope>
    <source>
        <strain evidence="6 7">MX2</strain>
    </source>
</reference>
<evidence type="ECO:0000256" key="4">
    <source>
        <dbReference type="SAM" id="MobiDB-lite"/>
    </source>
</evidence>
<keyword evidence="7" id="KW-1185">Reference proteome</keyword>
<keyword evidence="1 3" id="KW-0547">Nucleotide-binding</keyword>
<sequence>MALDDDDETTELSSGSLVRVRWVDLDEKRIYINRFPSGFGWLWNPKLVNAEKGEVYYVPEDQTVEEIVQLPEERWPKEGGTIAPVLAVSDDGAAAILEINGQLRPIPQRTANPFKLGQTVYVDEDGEPGSVITSKPIDRYRPSGGFSELDPSAMLVAPTGTDVQLADFGGSEALVRRALDLVRVALDPARLLERLGVKPVKGILFSGPSGTGKTHLARAISREVNANFYLIDGPEIINKWVGESEQRLRELFDHASANAPAILFFDELDSIVSKRGDDAPEYVTRFVGQFLTALDGFDSGSGLLVIAATNLPGALDGALLRPGRLSYKIEFDGHPDRQSRRAILSASARRVRGAHHADMEALSDATEGWTAAELSMIWTEAGVLAALDRRDQLNAEDIREGALRAGHNRETTRRQEGRAS</sequence>
<dbReference type="InterPro" id="IPR041569">
    <property type="entry name" value="AAA_lid_3"/>
</dbReference>
<dbReference type="Proteomes" id="UP001172702">
    <property type="component" value="Unassembled WGS sequence"/>
</dbReference>
<dbReference type="InterPro" id="IPR003960">
    <property type="entry name" value="ATPase_AAA_CS"/>
</dbReference>